<evidence type="ECO:0000256" key="1">
    <source>
        <dbReference type="ARBA" id="ARBA00004651"/>
    </source>
</evidence>
<evidence type="ECO:0000256" key="2">
    <source>
        <dbReference type="ARBA" id="ARBA00022475"/>
    </source>
</evidence>
<feature type="transmembrane region" description="Helical" evidence="7">
    <location>
        <begin position="67"/>
        <end position="91"/>
    </location>
</feature>
<evidence type="ECO:0000256" key="7">
    <source>
        <dbReference type="SAM" id="Phobius"/>
    </source>
</evidence>
<dbReference type="Proteomes" id="UP000326837">
    <property type="component" value="Chromosome"/>
</dbReference>
<dbReference type="RefSeq" id="WP_152100376.1">
    <property type="nucleotide sequence ID" value="NZ_AP021861.1"/>
</dbReference>
<sequence length="155" mass="16623">MSNADEHTGLGAYFLVYALLMVGLLATVAVAFVPLGNWNLVVALTIAFTKAILVVLIFMHVLNSPRLTWIAVFAGLIWLSIMLSLMMADYLTRSWLPTRAPADMALPTYRELVPLSENAVHAPHGHEGHADEGHGAAAHADEAHEEAAADAANAD</sequence>
<reference evidence="9" key="1">
    <citation type="submission" date="2019-10" db="EMBL/GenBank/DDBJ databases">
        <title>Lacipirellula parvula gen. nov., sp. nov., representing a lineage of planctomycetes widespread in freshwater anoxic habitats, and description of the family Lacipirellulaceae.</title>
        <authorList>
            <person name="Dedysh S.N."/>
            <person name="Kulichevskaya I.S."/>
            <person name="Beletsky A.V."/>
            <person name="Rakitin A.L."/>
            <person name="Mardanov A.V."/>
            <person name="Ivanova A.A."/>
            <person name="Saltykova V.X."/>
            <person name="Rijpstra W.I.C."/>
            <person name="Sinninghe Damste J.S."/>
            <person name="Ravin N.V."/>
        </authorList>
    </citation>
    <scope>NUCLEOTIDE SEQUENCE [LARGE SCALE GENOMIC DNA]</scope>
    <source>
        <strain evidence="9">PX69</strain>
    </source>
</reference>
<evidence type="ECO:0000256" key="3">
    <source>
        <dbReference type="ARBA" id="ARBA00022692"/>
    </source>
</evidence>
<proteinExistence type="predicted"/>
<dbReference type="KEGG" id="lpav:PLANPX_4500"/>
<evidence type="ECO:0000313" key="8">
    <source>
        <dbReference type="EMBL" id="BBO34888.1"/>
    </source>
</evidence>
<dbReference type="EMBL" id="AP021861">
    <property type="protein sequence ID" value="BBO34888.1"/>
    <property type="molecule type" value="Genomic_DNA"/>
</dbReference>
<dbReference type="NCBIfam" id="TIGR02229">
    <property type="entry name" value="caa3_sub_IV"/>
    <property type="match status" value="1"/>
</dbReference>
<keyword evidence="3 7" id="KW-0812">Transmembrane</keyword>
<protein>
    <recommendedName>
        <fullName evidence="10">Oxidase</fullName>
    </recommendedName>
</protein>
<organism evidence="8 9">
    <name type="scientific">Lacipirellula parvula</name>
    <dbReference type="NCBI Taxonomy" id="2650471"/>
    <lineage>
        <taxon>Bacteria</taxon>
        <taxon>Pseudomonadati</taxon>
        <taxon>Planctomycetota</taxon>
        <taxon>Planctomycetia</taxon>
        <taxon>Pirellulales</taxon>
        <taxon>Lacipirellulaceae</taxon>
        <taxon>Lacipirellula</taxon>
    </lineage>
</organism>
<keyword evidence="4 7" id="KW-1133">Transmembrane helix</keyword>
<gene>
    <name evidence="8" type="ORF">PLANPX_4500</name>
</gene>
<dbReference type="InterPro" id="IPR005171">
    <property type="entry name" value="Cyt_c_oxidase_su4_prok"/>
</dbReference>
<evidence type="ECO:0000313" key="9">
    <source>
        <dbReference type="Proteomes" id="UP000326837"/>
    </source>
</evidence>
<evidence type="ECO:0008006" key="10">
    <source>
        <dbReference type="Google" id="ProtNLM"/>
    </source>
</evidence>
<keyword evidence="2" id="KW-1003">Cell membrane</keyword>
<evidence type="ECO:0000256" key="4">
    <source>
        <dbReference type="ARBA" id="ARBA00022989"/>
    </source>
</evidence>
<dbReference type="AlphaFoldDB" id="A0A5K7XEG9"/>
<feature type="compositionally biased region" description="Basic and acidic residues" evidence="6">
    <location>
        <begin position="124"/>
        <end position="147"/>
    </location>
</feature>
<dbReference type="InterPro" id="IPR011743">
    <property type="entry name" value="Caa3_sub_IV"/>
</dbReference>
<evidence type="ECO:0000256" key="6">
    <source>
        <dbReference type="SAM" id="MobiDB-lite"/>
    </source>
</evidence>
<dbReference type="Pfam" id="PF03626">
    <property type="entry name" value="COX4_pro"/>
    <property type="match status" value="1"/>
</dbReference>
<comment type="subcellular location">
    <subcellularLocation>
        <location evidence="1">Cell membrane</location>
        <topology evidence="1">Multi-pass membrane protein</topology>
    </subcellularLocation>
</comment>
<dbReference type="GO" id="GO:0005886">
    <property type="term" value="C:plasma membrane"/>
    <property type="evidence" value="ECO:0007669"/>
    <property type="project" value="UniProtKB-SubCell"/>
</dbReference>
<feature type="transmembrane region" description="Helical" evidence="7">
    <location>
        <begin position="12"/>
        <end position="33"/>
    </location>
</feature>
<keyword evidence="9" id="KW-1185">Reference proteome</keyword>
<feature type="transmembrane region" description="Helical" evidence="7">
    <location>
        <begin position="40"/>
        <end position="61"/>
    </location>
</feature>
<name>A0A5K7XEG9_9BACT</name>
<keyword evidence="5 7" id="KW-0472">Membrane</keyword>
<accession>A0A5K7XEG9</accession>
<evidence type="ECO:0000256" key="5">
    <source>
        <dbReference type="ARBA" id="ARBA00023136"/>
    </source>
</evidence>
<feature type="region of interest" description="Disordered" evidence="6">
    <location>
        <begin position="123"/>
        <end position="155"/>
    </location>
</feature>